<comment type="similarity">
    <text evidence="3">Belongs to the RNase HII family. Eukaryotic subfamily.</text>
</comment>
<dbReference type="SUPFAM" id="SSF53098">
    <property type="entry name" value="Ribonuclease H-like"/>
    <property type="match status" value="1"/>
</dbReference>
<dbReference type="InterPro" id="IPR023160">
    <property type="entry name" value="RNase_HII_hlx-loop-hlx_cap_dom"/>
</dbReference>
<name>A0A1B6DU10_9HEMI</name>
<comment type="catalytic activity">
    <reaction evidence="1 9 10">
        <text>Endonucleolytic cleavage to 5'-phosphomonoester.</text>
        <dbReference type="EC" id="3.1.26.4"/>
    </reaction>
</comment>
<dbReference type="GO" id="GO:0032299">
    <property type="term" value="C:ribonuclease H2 complex"/>
    <property type="evidence" value="ECO:0007669"/>
    <property type="project" value="TreeGrafter"/>
</dbReference>
<evidence type="ECO:0000256" key="10">
    <source>
        <dbReference type="RuleBase" id="RU003515"/>
    </source>
</evidence>
<organism evidence="12">
    <name type="scientific">Clastoptera arizonana</name>
    <name type="common">Arizona spittle bug</name>
    <dbReference type="NCBI Taxonomy" id="38151"/>
    <lineage>
        <taxon>Eukaryota</taxon>
        <taxon>Metazoa</taxon>
        <taxon>Ecdysozoa</taxon>
        <taxon>Arthropoda</taxon>
        <taxon>Hexapoda</taxon>
        <taxon>Insecta</taxon>
        <taxon>Pterygota</taxon>
        <taxon>Neoptera</taxon>
        <taxon>Paraneoptera</taxon>
        <taxon>Hemiptera</taxon>
        <taxon>Auchenorrhyncha</taxon>
        <taxon>Cercopoidea</taxon>
        <taxon>Clastopteridae</taxon>
        <taxon>Clastoptera</taxon>
    </lineage>
</organism>
<evidence type="ECO:0000259" key="11">
    <source>
        <dbReference type="PROSITE" id="PS51975"/>
    </source>
</evidence>
<dbReference type="InterPro" id="IPR024567">
    <property type="entry name" value="RNase_HII/HIII_dom"/>
</dbReference>
<dbReference type="Gene3D" id="1.10.10.460">
    <property type="entry name" value="Ribonuclease hii. Domain 2"/>
    <property type="match status" value="1"/>
</dbReference>
<dbReference type="GO" id="GO:0043137">
    <property type="term" value="P:DNA replication, removal of RNA primer"/>
    <property type="evidence" value="ECO:0007669"/>
    <property type="project" value="TreeGrafter"/>
</dbReference>
<keyword evidence="4 9" id="KW-0540">Nuclease</keyword>
<dbReference type="InterPro" id="IPR012337">
    <property type="entry name" value="RNaseH-like_sf"/>
</dbReference>
<comment type="cofactor">
    <cofactor evidence="2">
        <name>Mg(2+)</name>
        <dbReference type="ChEBI" id="CHEBI:18420"/>
    </cofactor>
</comment>
<evidence type="ECO:0000256" key="9">
    <source>
        <dbReference type="PROSITE-ProRule" id="PRU01319"/>
    </source>
</evidence>
<dbReference type="GO" id="GO:0006298">
    <property type="term" value="P:mismatch repair"/>
    <property type="evidence" value="ECO:0007669"/>
    <property type="project" value="TreeGrafter"/>
</dbReference>
<feature type="domain" description="RNase H type-2" evidence="11">
    <location>
        <begin position="45"/>
        <end position="269"/>
    </location>
</feature>
<dbReference type="FunFam" id="1.10.10.460:FF:000001">
    <property type="entry name" value="Ribonuclease"/>
    <property type="match status" value="1"/>
</dbReference>
<feature type="binding site" evidence="9">
    <location>
        <position position="51"/>
    </location>
    <ligand>
        <name>a divalent metal cation</name>
        <dbReference type="ChEBI" id="CHEBI:60240"/>
    </ligand>
</feature>
<evidence type="ECO:0000256" key="8">
    <source>
        <dbReference type="ARBA" id="ARBA00024981"/>
    </source>
</evidence>
<evidence type="ECO:0000313" key="12">
    <source>
        <dbReference type="EMBL" id="JAS29166.1"/>
    </source>
</evidence>
<evidence type="ECO:0000256" key="1">
    <source>
        <dbReference type="ARBA" id="ARBA00000077"/>
    </source>
</evidence>
<proteinExistence type="inferred from homology"/>
<protein>
    <recommendedName>
        <fullName evidence="10">Ribonuclease</fullName>
        <ecNumber evidence="10">3.1.26.4</ecNumber>
    </recommendedName>
</protein>
<dbReference type="PANTHER" id="PTHR10954">
    <property type="entry name" value="RIBONUCLEASE H2 SUBUNIT A"/>
    <property type="match status" value="1"/>
</dbReference>
<dbReference type="InterPro" id="IPR001352">
    <property type="entry name" value="RNase_HII/HIII"/>
</dbReference>
<dbReference type="InterPro" id="IPR036397">
    <property type="entry name" value="RNaseH_sf"/>
</dbReference>
<evidence type="ECO:0000256" key="2">
    <source>
        <dbReference type="ARBA" id="ARBA00001946"/>
    </source>
</evidence>
<dbReference type="InterPro" id="IPR004649">
    <property type="entry name" value="RNase_H2_suA"/>
</dbReference>
<keyword evidence="5 9" id="KW-0479">Metal-binding</keyword>
<dbReference type="CDD" id="cd07181">
    <property type="entry name" value="RNase_HII_eukaryota_like"/>
    <property type="match status" value="1"/>
</dbReference>
<dbReference type="EC" id="3.1.26.4" evidence="10"/>
<evidence type="ECO:0000256" key="6">
    <source>
        <dbReference type="ARBA" id="ARBA00022759"/>
    </source>
</evidence>
<dbReference type="GO" id="GO:0003723">
    <property type="term" value="F:RNA binding"/>
    <property type="evidence" value="ECO:0007669"/>
    <property type="project" value="UniProtKB-UniRule"/>
</dbReference>
<sequence>MENQCQLHPSIVTSYENLKNNLSEQENFKNSIFCSNTPAVCEKEPCRLGIDEAGRGPVLGPMVYGACYCPIEKENDLKALECADSKALTPEKREQIFNKLCEVNDYVGWMVEVISPNSICNSMLQRQKYSLNQVSHDSAIGLIERALNSGVNIVEVYVDTVGMPEKYQDKLSKIFPQLKITVAKKADSLYTVVSAASICAKVTRDLAIENWKFSEGIQLPTESSWGSGYPNDPVTKVFLESNIDQVFGFPQLVRFSWSTAEKILNENAATVEWEDIEEELPNSNASITSFFKSSKKTVHNKHQFFTDRCLVSTETL</sequence>
<dbReference type="AlphaFoldDB" id="A0A1B6DU10"/>
<accession>A0A1B6DU10</accession>
<dbReference type="Gene3D" id="3.30.420.10">
    <property type="entry name" value="Ribonuclease H-like superfamily/Ribonuclease H"/>
    <property type="match status" value="1"/>
</dbReference>
<feature type="binding site" evidence="9">
    <location>
        <position position="52"/>
    </location>
    <ligand>
        <name>a divalent metal cation</name>
        <dbReference type="ChEBI" id="CHEBI:60240"/>
    </ligand>
</feature>
<dbReference type="GO" id="GO:0004523">
    <property type="term" value="F:RNA-DNA hybrid ribonuclease activity"/>
    <property type="evidence" value="ECO:0007669"/>
    <property type="project" value="UniProtKB-UniRule"/>
</dbReference>
<evidence type="ECO:0000256" key="7">
    <source>
        <dbReference type="ARBA" id="ARBA00022801"/>
    </source>
</evidence>
<evidence type="ECO:0000256" key="4">
    <source>
        <dbReference type="ARBA" id="ARBA00022722"/>
    </source>
</evidence>
<dbReference type="Pfam" id="PF01351">
    <property type="entry name" value="RNase_HII"/>
    <property type="match status" value="1"/>
</dbReference>
<dbReference type="FunFam" id="3.30.420.10:FF:000016">
    <property type="entry name" value="Ribonuclease"/>
    <property type="match status" value="1"/>
</dbReference>
<keyword evidence="6 9" id="KW-0255">Endonuclease</keyword>
<comment type="function">
    <text evidence="8">Catalytic subunit of RNase HII, an endonuclease that specifically degrades the RNA of RNA:DNA hybrids. Participates in DNA replication, possibly by mediating the removal of lagging-strand Okazaki fragment RNA primers during DNA replication. Mediates the excision of single ribonucleotides from DNA:RNA duplexes.</text>
</comment>
<evidence type="ECO:0000256" key="5">
    <source>
        <dbReference type="ARBA" id="ARBA00022723"/>
    </source>
</evidence>
<keyword evidence="7 9" id="KW-0378">Hydrolase</keyword>
<evidence type="ECO:0000256" key="3">
    <source>
        <dbReference type="ARBA" id="ARBA00007058"/>
    </source>
</evidence>
<dbReference type="NCBIfam" id="TIGR00729">
    <property type="entry name" value="ribonuclease HII"/>
    <property type="match status" value="1"/>
</dbReference>
<feature type="binding site" evidence="9">
    <location>
        <position position="159"/>
    </location>
    <ligand>
        <name>a divalent metal cation</name>
        <dbReference type="ChEBI" id="CHEBI:60240"/>
    </ligand>
</feature>
<dbReference type="PANTHER" id="PTHR10954:SF7">
    <property type="entry name" value="RIBONUCLEASE H2 SUBUNIT A"/>
    <property type="match status" value="1"/>
</dbReference>
<dbReference type="EMBL" id="GEDC01008132">
    <property type="protein sequence ID" value="JAS29166.1"/>
    <property type="molecule type" value="Transcribed_RNA"/>
</dbReference>
<comment type="cofactor">
    <cofactor evidence="9">
        <name>Mn(2+)</name>
        <dbReference type="ChEBI" id="CHEBI:29035"/>
    </cofactor>
    <cofactor evidence="9">
        <name>Mg(2+)</name>
        <dbReference type="ChEBI" id="CHEBI:18420"/>
    </cofactor>
    <text evidence="9">Manganese or magnesium. Binds 1 divalent metal ion per monomer in the absence of substrate. May bind a second metal ion after substrate binding.</text>
</comment>
<reference evidence="12" key="1">
    <citation type="submission" date="2015-12" db="EMBL/GenBank/DDBJ databases">
        <title>De novo transcriptome assembly of four potential Pierce s Disease insect vectors from Arizona vineyards.</title>
        <authorList>
            <person name="Tassone E.E."/>
        </authorList>
    </citation>
    <scope>NUCLEOTIDE SEQUENCE</scope>
</reference>
<dbReference type="PROSITE" id="PS51975">
    <property type="entry name" value="RNASE_H_2"/>
    <property type="match status" value="1"/>
</dbReference>
<comment type="function">
    <text evidence="10">Endonuclease that specifically degrades the RNA of RNA-DNA hybrids.</text>
</comment>
<dbReference type="GO" id="GO:0046872">
    <property type="term" value="F:metal ion binding"/>
    <property type="evidence" value="ECO:0007669"/>
    <property type="project" value="UniProtKB-KW"/>
</dbReference>
<gene>
    <name evidence="12" type="ORF">g.4385</name>
</gene>